<feature type="transmembrane region" description="Helical" evidence="8">
    <location>
        <begin position="222"/>
        <end position="240"/>
    </location>
</feature>
<organism evidence="9 10">
    <name type="scientific">Undibacter mobilis</name>
    <dbReference type="NCBI Taxonomy" id="2292256"/>
    <lineage>
        <taxon>Bacteria</taxon>
        <taxon>Pseudomonadati</taxon>
        <taxon>Pseudomonadota</taxon>
        <taxon>Alphaproteobacteria</taxon>
        <taxon>Hyphomicrobiales</taxon>
        <taxon>Nitrobacteraceae</taxon>
        <taxon>Undibacter</taxon>
    </lineage>
</organism>
<evidence type="ECO:0000256" key="4">
    <source>
        <dbReference type="ARBA" id="ARBA00022475"/>
    </source>
</evidence>
<evidence type="ECO:0000256" key="2">
    <source>
        <dbReference type="ARBA" id="ARBA00009142"/>
    </source>
</evidence>
<feature type="transmembrane region" description="Helical" evidence="8">
    <location>
        <begin position="197"/>
        <end position="215"/>
    </location>
</feature>
<dbReference type="EMBL" id="QRGO01000001">
    <property type="protein sequence ID" value="RDV04383.1"/>
    <property type="molecule type" value="Genomic_DNA"/>
</dbReference>
<evidence type="ECO:0000313" key="10">
    <source>
        <dbReference type="Proteomes" id="UP000263993"/>
    </source>
</evidence>
<evidence type="ECO:0000256" key="1">
    <source>
        <dbReference type="ARBA" id="ARBA00004651"/>
    </source>
</evidence>
<dbReference type="InterPro" id="IPR002781">
    <property type="entry name" value="TM_pro_TauE-like"/>
</dbReference>
<gene>
    <name evidence="9" type="ORF">DXH78_07230</name>
</gene>
<accession>A0A371BAF6</accession>
<protein>
    <recommendedName>
        <fullName evidence="8">Probable membrane transporter protein</fullName>
    </recommendedName>
</protein>
<dbReference type="OrthoDB" id="8421744at2"/>
<comment type="similarity">
    <text evidence="2 8">Belongs to the 4-toluene sulfonate uptake permease (TSUP) (TC 2.A.102) family.</text>
</comment>
<comment type="caution">
    <text evidence="9">The sequence shown here is derived from an EMBL/GenBank/DDBJ whole genome shotgun (WGS) entry which is preliminary data.</text>
</comment>
<feature type="transmembrane region" description="Helical" evidence="8">
    <location>
        <begin position="166"/>
        <end position="185"/>
    </location>
</feature>
<feature type="transmembrane region" description="Helical" evidence="8">
    <location>
        <begin position="6"/>
        <end position="27"/>
    </location>
</feature>
<feature type="transmembrane region" description="Helical" evidence="8">
    <location>
        <begin position="34"/>
        <end position="54"/>
    </location>
</feature>
<feature type="transmembrane region" description="Helical" evidence="8">
    <location>
        <begin position="97"/>
        <end position="115"/>
    </location>
</feature>
<keyword evidence="5 8" id="KW-0812">Transmembrane</keyword>
<dbReference type="Pfam" id="PF01925">
    <property type="entry name" value="TauE"/>
    <property type="match status" value="1"/>
</dbReference>
<evidence type="ECO:0000256" key="8">
    <source>
        <dbReference type="RuleBase" id="RU363041"/>
    </source>
</evidence>
<dbReference type="InterPro" id="IPR052017">
    <property type="entry name" value="TSUP"/>
</dbReference>
<feature type="transmembrane region" description="Helical" evidence="8">
    <location>
        <begin position="135"/>
        <end position="154"/>
    </location>
</feature>
<keyword evidence="4 8" id="KW-1003">Cell membrane</keyword>
<dbReference type="AlphaFoldDB" id="A0A371BAF6"/>
<keyword evidence="7 8" id="KW-0472">Membrane</keyword>
<evidence type="ECO:0000313" key="9">
    <source>
        <dbReference type="EMBL" id="RDV04383.1"/>
    </source>
</evidence>
<dbReference type="GO" id="GO:0005886">
    <property type="term" value="C:plasma membrane"/>
    <property type="evidence" value="ECO:0007669"/>
    <property type="project" value="UniProtKB-SubCell"/>
</dbReference>
<keyword evidence="10" id="KW-1185">Reference proteome</keyword>
<proteinExistence type="inferred from homology"/>
<evidence type="ECO:0000256" key="5">
    <source>
        <dbReference type="ARBA" id="ARBA00022692"/>
    </source>
</evidence>
<name>A0A371BAF6_9BRAD</name>
<dbReference type="Proteomes" id="UP000263993">
    <property type="component" value="Unassembled WGS sequence"/>
</dbReference>
<evidence type="ECO:0000256" key="3">
    <source>
        <dbReference type="ARBA" id="ARBA00022448"/>
    </source>
</evidence>
<feature type="transmembrane region" description="Helical" evidence="8">
    <location>
        <begin position="66"/>
        <end position="90"/>
    </location>
</feature>
<dbReference type="RefSeq" id="WP_115516409.1">
    <property type="nucleotide sequence ID" value="NZ_QRGO01000001.1"/>
</dbReference>
<dbReference type="PANTHER" id="PTHR30269">
    <property type="entry name" value="TRANSMEMBRANE PROTEIN YFCA"/>
    <property type="match status" value="1"/>
</dbReference>
<dbReference type="PANTHER" id="PTHR30269:SF37">
    <property type="entry name" value="MEMBRANE TRANSPORTER PROTEIN"/>
    <property type="match status" value="1"/>
</dbReference>
<reference evidence="10" key="1">
    <citation type="submission" date="2018-08" db="EMBL/GenBank/DDBJ databases">
        <authorList>
            <person name="Kim S.-J."/>
            <person name="Jung G.-Y."/>
        </authorList>
    </citation>
    <scope>NUCLEOTIDE SEQUENCE [LARGE SCALE GENOMIC DNA]</scope>
    <source>
        <strain evidence="10">GY_H</strain>
    </source>
</reference>
<sequence length="241" mass="25577">MDGPILALFVLSTFVGGIVSGLAGFAMGLVVSGVWLHILTPAQTAALIVGYGILVQSYSIWKLRGALSLSTLAPFIGGGLFGVPLGAALLGYIRPDFVRDGVGVLLIGYSSYFLIRPHVHSVRPSLPADITVGFVNGILGGMTGLAGPIITIWCQLRGFRRDEQRAVFQPVILASFVLTALSLTVNGTVTKDLMLVYLYGLPALGAGLWLGLKLYGHLDEHTFRKVILILLMLSGLVLVFG</sequence>
<evidence type="ECO:0000256" key="6">
    <source>
        <dbReference type="ARBA" id="ARBA00022989"/>
    </source>
</evidence>
<keyword evidence="3" id="KW-0813">Transport</keyword>
<comment type="subcellular location">
    <subcellularLocation>
        <location evidence="1 8">Cell membrane</location>
        <topology evidence="1 8">Multi-pass membrane protein</topology>
    </subcellularLocation>
</comment>
<evidence type="ECO:0000256" key="7">
    <source>
        <dbReference type="ARBA" id="ARBA00023136"/>
    </source>
</evidence>
<keyword evidence="6 8" id="KW-1133">Transmembrane helix</keyword>